<evidence type="ECO:0000313" key="1">
    <source>
        <dbReference type="EMBL" id="RMX68365.1"/>
    </source>
</evidence>
<sequence length="64" mass="7547">MDKKYGEQPRRMLEEGYNDYNTELALFYALVQFEGDALAMHNRDVIDEIWDSSSVVLYNGIKQR</sequence>
<comment type="caution">
    <text evidence="1">The sequence shown here is derived from an EMBL/GenBank/DDBJ whole genome shotgun (WGS) entry which is preliminary data.</text>
</comment>
<gene>
    <name evidence="2" type="ORF">DD237_005392</name>
    <name evidence="1" type="ORF">DD238_005272</name>
</gene>
<dbReference type="Proteomes" id="UP000286097">
    <property type="component" value="Unassembled WGS sequence"/>
</dbReference>
<dbReference type="EMBL" id="QLLG01000075">
    <property type="protein sequence ID" value="RMX68365.1"/>
    <property type="molecule type" value="Genomic_DNA"/>
</dbReference>
<dbReference type="AlphaFoldDB" id="A0A3M6VN48"/>
<dbReference type="Proteomes" id="UP000282087">
    <property type="component" value="Unassembled WGS sequence"/>
</dbReference>
<evidence type="ECO:0000313" key="2">
    <source>
        <dbReference type="EMBL" id="RQM09129.1"/>
    </source>
</evidence>
<accession>A0A3M6VN48</accession>
<name>A0A3M6VN48_9STRA</name>
<protein>
    <submittedName>
        <fullName evidence="1">Uncharacterized protein</fullName>
    </submittedName>
</protein>
<dbReference type="VEuPathDB" id="FungiDB:DD237_005392"/>
<evidence type="ECO:0000313" key="4">
    <source>
        <dbReference type="Proteomes" id="UP000286097"/>
    </source>
</evidence>
<organism evidence="1 3">
    <name type="scientific">Peronospora effusa</name>
    <dbReference type="NCBI Taxonomy" id="542832"/>
    <lineage>
        <taxon>Eukaryota</taxon>
        <taxon>Sar</taxon>
        <taxon>Stramenopiles</taxon>
        <taxon>Oomycota</taxon>
        <taxon>Peronosporomycetes</taxon>
        <taxon>Peronosporales</taxon>
        <taxon>Peronosporaceae</taxon>
        <taxon>Peronospora</taxon>
    </lineage>
</organism>
<keyword evidence="3" id="KW-1185">Reference proteome</keyword>
<evidence type="ECO:0000313" key="3">
    <source>
        <dbReference type="Proteomes" id="UP000282087"/>
    </source>
</evidence>
<dbReference type="EMBL" id="QKXF01000765">
    <property type="protein sequence ID" value="RQM09129.1"/>
    <property type="molecule type" value="Genomic_DNA"/>
</dbReference>
<proteinExistence type="predicted"/>
<reference evidence="3 4" key="1">
    <citation type="submission" date="2018-06" db="EMBL/GenBank/DDBJ databases">
        <title>Comparative genomics of downy mildews reveals potential adaptations to biotrophy.</title>
        <authorList>
            <person name="Fletcher K."/>
            <person name="Klosterman S.J."/>
            <person name="Derevnina L."/>
            <person name="Martin F."/>
            <person name="Koike S."/>
            <person name="Reyes Chin-Wo S."/>
            <person name="Mou B."/>
            <person name="Michelmore R."/>
        </authorList>
    </citation>
    <scope>NUCLEOTIDE SEQUENCE [LARGE SCALE GENOMIC DNA]</scope>
    <source>
        <strain evidence="2 4">R13</strain>
        <strain evidence="1 3">R14</strain>
    </source>
</reference>